<dbReference type="Gene3D" id="1.10.10.10">
    <property type="entry name" value="Winged helix-like DNA-binding domain superfamily/Winged helix DNA-binding domain"/>
    <property type="match status" value="1"/>
</dbReference>
<dbReference type="SUPFAM" id="SSF46785">
    <property type="entry name" value="Winged helix' DNA-binding domain"/>
    <property type="match status" value="1"/>
</dbReference>
<gene>
    <name evidence="2" type="ORF">AMQ74_01921</name>
</gene>
<evidence type="ECO:0000313" key="2">
    <source>
        <dbReference type="EMBL" id="KYC45006.1"/>
    </source>
</evidence>
<dbReference type="EMBL" id="LNGD01000256">
    <property type="protein sequence ID" value="KYC45006.1"/>
    <property type="molecule type" value="Genomic_DNA"/>
</dbReference>
<comment type="caution">
    <text evidence="2">The sequence shown here is derived from an EMBL/GenBank/DDBJ whole genome shotgun (WGS) entry which is preliminary data.</text>
</comment>
<accession>A0A150IJ32</accession>
<dbReference type="Pfam" id="PF12840">
    <property type="entry name" value="HTH_20"/>
    <property type="match status" value="1"/>
</dbReference>
<dbReference type="InterPro" id="IPR036390">
    <property type="entry name" value="WH_DNA-bd_sf"/>
</dbReference>
<evidence type="ECO:0000313" key="3">
    <source>
        <dbReference type="Proteomes" id="UP000075578"/>
    </source>
</evidence>
<keyword evidence="1" id="KW-0472">Membrane</keyword>
<dbReference type="InterPro" id="IPR011991">
    <property type="entry name" value="ArsR-like_HTH"/>
</dbReference>
<sequence length="215" mass="23675">MATLDDVLHVISTDDEKAKMVAMELANDNGRRIIDAFFIEPQSAGDLAKKLDLPMPTVMFHIERLIEIGIIDVVDTKLSRKFKDIKYYGPKKTAILIVPSQKEETVKTLSHSLKTSFVSPPAALLVMFLIVILGIGFSAPGIFQSYQMQKTPMLSEGFGGSNDTKEMDRAPEAVSVYEESAPLPIVNPYSPLIFTLIGGAASLFLIFLIIKLKGR</sequence>
<keyword evidence="1" id="KW-1133">Transmembrane helix</keyword>
<organism evidence="2 3">
    <name type="scientific">Candidatus Methanofastidiosum methylothiophilum</name>
    <dbReference type="NCBI Taxonomy" id="1705564"/>
    <lineage>
        <taxon>Archaea</taxon>
        <taxon>Methanobacteriati</taxon>
        <taxon>Methanobacteriota</taxon>
        <taxon>Stenosarchaea group</taxon>
        <taxon>Candidatus Methanofastidiosia</taxon>
        <taxon>Candidatus Methanofastidiosales</taxon>
        <taxon>Candidatus Methanofastidiosaceae</taxon>
        <taxon>Candidatus Methanofastidiosum</taxon>
    </lineage>
</organism>
<feature type="transmembrane region" description="Helical" evidence="1">
    <location>
        <begin position="189"/>
        <end position="210"/>
    </location>
</feature>
<name>A0A150IJ32_9EURY</name>
<feature type="transmembrane region" description="Helical" evidence="1">
    <location>
        <begin position="122"/>
        <end position="143"/>
    </location>
</feature>
<evidence type="ECO:0000256" key="1">
    <source>
        <dbReference type="SAM" id="Phobius"/>
    </source>
</evidence>
<reference evidence="2 3" key="1">
    <citation type="journal article" date="2016" name="ISME J.">
        <title>Chasing the elusive Euryarchaeota class WSA2: genomes reveal a uniquely fastidious methyl-reducing methanogen.</title>
        <authorList>
            <person name="Nobu M.K."/>
            <person name="Narihiro T."/>
            <person name="Kuroda K."/>
            <person name="Mei R."/>
            <person name="Liu W.T."/>
        </authorList>
    </citation>
    <scope>NUCLEOTIDE SEQUENCE [LARGE SCALE GENOMIC DNA]</scope>
    <source>
        <strain evidence="2">U1lsi0528_Bin089</strain>
    </source>
</reference>
<dbReference type="CDD" id="cd00090">
    <property type="entry name" value="HTH_ARSR"/>
    <property type="match status" value="1"/>
</dbReference>
<dbReference type="Proteomes" id="UP000075578">
    <property type="component" value="Unassembled WGS sequence"/>
</dbReference>
<dbReference type="InterPro" id="IPR036388">
    <property type="entry name" value="WH-like_DNA-bd_sf"/>
</dbReference>
<protein>
    <submittedName>
        <fullName evidence="2">Helix-turn-helix domain protein</fullName>
    </submittedName>
</protein>
<keyword evidence="1" id="KW-0812">Transmembrane</keyword>
<proteinExistence type="predicted"/>
<dbReference type="AlphaFoldDB" id="A0A150IJ32"/>